<dbReference type="InterPro" id="IPR000073">
    <property type="entry name" value="AB_hydrolase_1"/>
</dbReference>
<dbReference type="InterPro" id="IPR036328">
    <property type="entry name" value="MliC_sf"/>
</dbReference>
<feature type="domain" description="C-type lysozyme inhibitor" evidence="9">
    <location>
        <begin position="788"/>
        <end position="855"/>
    </location>
</feature>
<keyword evidence="3 10" id="KW-0378">Hydrolase</keyword>
<dbReference type="GO" id="GO:0016787">
    <property type="term" value="F:hydrolase activity"/>
    <property type="evidence" value="ECO:0007669"/>
    <property type="project" value="UniProtKB-KW"/>
</dbReference>
<dbReference type="Gene3D" id="1.20.1270.180">
    <property type="match status" value="1"/>
</dbReference>
<gene>
    <name evidence="10" type="ORF">ACFORG_20335</name>
</gene>
<keyword evidence="6" id="KW-0449">Lipoprotein</keyword>
<evidence type="ECO:0000259" key="8">
    <source>
        <dbReference type="Pfam" id="PF08386"/>
    </source>
</evidence>
<keyword evidence="5" id="KW-0564">Palmitate</keyword>
<dbReference type="PRINTS" id="PR00793">
    <property type="entry name" value="PROAMNOPTASE"/>
</dbReference>
<evidence type="ECO:0000256" key="2">
    <source>
        <dbReference type="ARBA" id="ARBA00022729"/>
    </source>
</evidence>
<evidence type="ECO:0000259" key="7">
    <source>
        <dbReference type="Pfam" id="PF00561"/>
    </source>
</evidence>
<dbReference type="Gene3D" id="3.40.50.1820">
    <property type="entry name" value="alpha/beta hydrolase"/>
    <property type="match status" value="1"/>
</dbReference>
<dbReference type="RefSeq" id="WP_386737402.1">
    <property type="nucleotide sequence ID" value="NZ_JBHRXI010000040.1"/>
</dbReference>
<dbReference type="InterPro" id="IPR013595">
    <property type="entry name" value="Pept_S33_TAP-like_C"/>
</dbReference>
<dbReference type="InterPro" id="IPR052755">
    <property type="entry name" value="Lysozyme_Inhibitor_LprI"/>
</dbReference>
<dbReference type="Pfam" id="PF00561">
    <property type="entry name" value="Abhydrolase_1"/>
    <property type="match status" value="1"/>
</dbReference>
<dbReference type="PANTHER" id="PTHR37549">
    <property type="entry name" value="LIPOPROTEIN LPRI"/>
    <property type="match status" value="1"/>
</dbReference>
<dbReference type="EMBL" id="JBHRXI010000040">
    <property type="protein sequence ID" value="MFC3616100.1"/>
    <property type="molecule type" value="Genomic_DNA"/>
</dbReference>
<dbReference type="InterPro" id="IPR002410">
    <property type="entry name" value="Peptidase_S33"/>
</dbReference>
<comment type="caution">
    <text evidence="10">The sequence shown here is derived from an EMBL/GenBank/DDBJ whole genome shotgun (WGS) entry which is preliminary data.</text>
</comment>
<evidence type="ECO:0000256" key="4">
    <source>
        <dbReference type="ARBA" id="ARBA00023136"/>
    </source>
</evidence>
<evidence type="ECO:0000256" key="6">
    <source>
        <dbReference type="ARBA" id="ARBA00023288"/>
    </source>
</evidence>
<protein>
    <submittedName>
        <fullName evidence="10">Alpha/beta fold hydrolase</fullName>
    </submittedName>
</protein>
<name>A0ABV7TMA2_9RHOB</name>
<reference evidence="11" key="1">
    <citation type="journal article" date="2019" name="Int. J. Syst. Evol. Microbiol.">
        <title>The Global Catalogue of Microorganisms (GCM) 10K type strain sequencing project: providing services to taxonomists for standard genome sequencing and annotation.</title>
        <authorList>
            <consortium name="The Broad Institute Genomics Platform"/>
            <consortium name="The Broad Institute Genome Sequencing Center for Infectious Disease"/>
            <person name="Wu L."/>
            <person name="Ma J."/>
        </authorList>
    </citation>
    <scope>NUCLEOTIDE SEQUENCE [LARGE SCALE GENOMIC DNA]</scope>
    <source>
        <strain evidence="11">KCTC 42911</strain>
    </source>
</reference>
<proteinExistence type="inferred from homology"/>
<dbReference type="Pfam" id="PF09864">
    <property type="entry name" value="MliC"/>
    <property type="match status" value="1"/>
</dbReference>
<evidence type="ECO:0000313" key="11">
    <source>
        <dbReference type="Proteomes" id="UP001595629"/>
    </source>
</evidence>
<sequence length="863" mass="93031">MDFAEIIAVLSTLTGEPVDAERHFGAIATGGHDGDAPVAITACPQPMSIDEIEGETMICGTVSVPENHVAPDGKRIDLFFAVLKSHSEVPEPDALVYLHGGPGMGNMNGLAGLAQFFDGWRQTRDIVTFDQRAAGLSTGEAACQGVINTKVGEVVRGELSGELVGPCIEELKNSDITLQYYNTRQNALDVPMVVGTLGFDSYNILGISYGTKLTLEVMRAAPEGLRSVILDGVAPMWLPLYETLAVPINDSMVRLVEDCAADPICDDAYPNLGDILTETLDAATAGELVHPNGTAFGPEVILDMFAQRADGHHLGNPTITPFMPAMVYEFHRMIEDPAVATPTLDYVIENGYVLPSDPVSDLRQTAQVTDVEGERLLELAISQAERIRETDHELDVTLKGLREAVTRQRDYTPLAGLLDRELALASGTILADSALLVEFATDVATFISGHPTREALTAFIAGHFEGPAAARLLALANAMSEEEIASFFEASGRSLLTATYDFMTTTDLWIYACQEDVPFNTLQGYEATTASLDYPQTDAYWGSQAGLLLDTVCPMFDQYPREGWQEVVQSDIPTLSLGSTWDIQTSQNWAITATEGLTNAQAFIIPEAGHGAILYSQCALDMAESFVNDPSRQFAEGTCTTDVLLPFHIADWVQEAAAISTEEAAAPVADDSEPTAETEVAALSPSFDCTAARSDAEQLICADADLAMLDLRLADRFAEAIAVAEGLDAGAKEAASTLRAYQRGWVSGRDECWKSGDLRACVEDAYLRREGQLVAEWMLEEPTEVTSYACDGNPANEVTVFYFGTERPSARLEYGDSVDTATVVPSEIGTRYEGTFGHSLTLEGDTATLVWSEGTEMTCVPAR</sequence>
<dbReference type="SUPFAM" id="SSF141488">
    <property type="entry name" value="YdhA-like"/>
    <property type="match status" value="1"/>
</dbReference>
<dbReference type="InterPro" id="IPR018660">
    <property type="entry name" value="MliC"/>
</dbReference>
<keyword evidence="4" id="KW-0472">Membrane</keyword>
<accession>A0ABV7TMA2</accession>
<dbReference type="SUPFAM" id="SSF53474">
    <property type="entry name" value="alpha/beta-Hydrolases"/>
    <property type="match status" value="2"/>
</dbReference>
<organism evidence="10 11">
    <name type="scientific">Lutimaribacter marinistellae</name>
    <dbReference type="NCBI Taxonomy" id="1820329"/>
    <lineage>
        <taxon>Bacteria</taxon>
        <taxon>Pseudomonadati</taxon>
        <taxon>Pseudomonadota</taxon>
        <taxon>Alphaproteobacteria</taxon>
        <taxon>Rhodobacterales</taxon>
        <taxon>Roseobacteraceae</taxon>
        <taxon>Lutimaribacter</taxon>
    </lineage>
</organism>
<dbReference type="PANTHER" id="PTHR37549:SF1">
    <property type="entry name" value="LIPOPROTEIN LPRI"/>
    <property type="match status" value="1"/>
</dbReference>
<feature type="domain" description="AB hydrolase-1" evidence="7">
    <location>
        <begin position="94"/>
        <end position="254"/>
    </location>
</feature>
<dbReference type="Proteomes" id="UP001595629">
    <property type="component" value="Unassembled WGS sequence"/>
</dbReference>
<comment type="similarity">
    <text evidence="1">Belongs to the peptidase S33 family.</text>
</comment>
<evidence type="ECO:0000256" key="1">
    <source>
        <dbReference type="ARBA" id="ARBA00010088"/>
    </source>
</evidence>
<dbReference type="Pfam" id="PF08386">
    <property type="entry name" value="Abhydrolase_4"/>
    <property type="match status" value="1"/>
</dbReference>
<evidence type="ECO:0000313" key="10">
    <source>
        <dbReference type="EMBL" id="MFC3616100.1"/>
    </source>
</evidence>
<dbReference type="InterPro" id="IPR029058">
    <property type="entry name" value="AB_hydrolase_fold"/>
</dbReference>
<evidence type="ECO:0000259" key="9">
    <source>
        <dbReference type="Pfam" id="PF09864"/>
    </source>
</evidence>
<evidence type="ECO:0000256" key="5">
    <source>
        <dbReference type="ARBA" id="ARBA00023139"/>
    </source>
</evidence>
<evidence type="ECO:0000256" key="3">
    <source>
        <dbReference type="ARBA" id="ARBA00022801"/>
    </source>
</evidence>
<keyword evidence="2" id="KW-0732">Signal</keyword>
<feature type="domain" description="Peptidase S33 tripeptidyl aminopeptidase-like C-terminal" evidence="8">
    <location>
        <begin position="553"/>
        <end position="639"/>
    </location>
</feature>
<keyword evidence="11" id="KW-1185">Reference proteome</keyword>